<gene>
    <name evidence="2" type="ORF">GA0070621_3693</name>
</gene>
<dbReference type="PANTHER" id="PTHR34297">
    <property type="entry name" value="HYPOTHETICAL CYTOSOLIC PROTEIN-RELATED"/>
    <property type="match status" value="1"/>
</dbReference>
<dbReference type="AlphaFoldDB" id="A0A1A9A288"/>
<organism evidence="2 3">
    <name type="scientific">Micromonospora narathiwatensis</name>
    <dbReference type="NCBI Taxonomy" id="299146"/>
    <lineage>
        <taxon>Bacteria</taxon>
        <taxon>Bacillati</taxon>
        <taxon>Actinomycetota</taxon>
        <taxon>Actinomycetes</taxon>
        <taxon>Micromonosporales</taxon>
        <taxon>Micromonosporaceae</taxon>
        <taxon>Micromonospora</taxon>
    </lineage>
</organism>
<name>A0A1A9A288_9ACTN</name>
<protein>
    <submittedName>
        <fullName evidence="2">Uncharacterized conserved protein YloU, alkaline shock protein (Asp23) family</fullName>
    </submittedName>
</protein>
<evidence type="ECO:0000313" key="2">
    <source>
        <dbReference type="EMBL" id="SBT50277.1"/>
    </source>
</evidence>
<dbReference type="InterPro" id="IPR005531">
    <property type="entry name" value="Asp23"/>
</dbReference>
<evidence type="ECO:0000256" key="1">
    <source>
        <dbReference type="ARBA" id="ARBA00005721"/>
    </source>
</evidence>
<reference evidence="2 3" key="1">
    <citation type="submission" date="2016-06" db="EMBL/GenBank/DDBJ databases">
        <authorList>
            <person name="Kjaerup R.B."/>
            <person name="Dalgaard T.S."/>
            <person name="Juul-Madsen H.R."/>
        </authorList>
    </citation>
    <scope>NUCLEOTIDE SEQUENCE [LARGE SCALE GENOMIC DNA]</scope>
    <source>
        <strain evidence="2 3">DSM 45248</strain>
    </source>
</reference>
<accession>A0A1A9A288</accession>
<keyword evidence="3" id="KW-1185">Reference proteome</keyword>
<sequence length="150" mass="15201">MAVVGLDEWGGWSMADEATQELSVLPDAVAGGATHVSDEVVEKIAVAATRSVPGVADLGGDVARFFNAVLDKVGLDQVGDARRGCSAHVTNGAAVVNLVIVIDGGRPVPEVTDAVRSAVTSAVEAYGLRVDEINIRVDDVALGGPVAPSA</sequence>
<proteinExistence type="inferred from homology"/>
<comment type="similarity">
    <text evidence="1">Belongs to the asp23 family.</text>
</comment>
<dbReference type="PANTHER" id="PTHR34297:SF3">
    <property type="entry name" value="ALKALINE SHOCK PROTEIN 23"/>
    <property type="match status" value="1"/>
</dbReference>
<dbReference type="PATRIC" id="fig|299146.4.peg.3826"/>
<dbReference type="EMBL" id="LT594324">
    <property type="protein sequence ID" value="SBT50277.1"/>
    <property type="molecule type" value="Genomic_DNA"/>
</dbReference>
<dbReference type="Proteomes" id="UP000198765">
    <property type="component" value="Chromosome I"/>
</dbReference>
<dbReference type="Pfam" id="PF03780">
    <property type="entry name" value="Asp23"/>
    <property type="match status" value="1"/>
</dbReference>
<evidence type="ECO:0000313" key="3">
    <source>
        <dbReference type="Proteomes" id="UP000198765"/>
    </source>
</evidence>